<keyword evidence="1" id="KW-1185">Reference proteome</keyword>
<accession>A0A915A3X1</accession>
<name>A0A915A3X1_PARUN</name>
<protein>
    <submittedName>
        <fullName evidence="2">Beta-Casp domain-containing protein</fullName>
    </submittedName>
</protein>
<proteinExistence type="predicted"/>
<sequence length="117" mass="13335">MLSMGMLATLRSSPSARSTEVILACLKYKRVHAPPPKHSKSRTIRAFASSSLGFIVSTTTPENQRTREDAAAVWEYLGTLLLGYWTLKRTNHLSSKRLRLVLYLLRLFPLLQKIYLE</sequence>
<evidence type="ECO:0000313" key="2">
    <source>
        <dbReference type="WBParaSite" id="PgE189_g001_t02"/>
    </source>
</evidence>
<evidence type="ECO:0000313" key="1">
    <source>
        <dbReference type="Proteomes" id="UP000887569"/>
    </source>
</evidence>
<dbReference type="AlphaFoldDB" id="A0A915A3X1"/>
<organism evidence="1 2">
    <name type="scientific">Parascaris univalens</name>
    <name type="common">Nematode worm</name>
    <dbReference type="NCBI Taxonomy" id="6257"/>
    <lineage>
        <taxon>Eukaryota</taxon>
        <taxon>Metazoa</taxon>
        <taxon>Ecdysozoa</taxon>
        <taxon>Nematoda</taxon>
        <taxon>Chromadorea</taxon>
        <taxon>Rhabditida</taxon>
        <taxon>Spirurina</taxon>
        <taxon>Ascaridomorpha</taxon>
        <taxon>Ascaridoidea</taxon>
        <taxon>Ascarididae</taxon>
        <taxon>Parascaris</taxon>
    </lineage>
</organism>
<reference evidence="2" key="1">
    <citation type="submission" date="2022-11" db="UniProtKB">
        <authorList>
            <consortium name="WormBaseParasite"/>
        </authorList>
    </citation>
    <scope>IDENTIFICATION</scope>
</reference>
<dbReference type="Proteomes" id="UP000887569">
    <property type="component" value="Unplaced"/>
</dbReference>
<dbReference type="WBParaSite" id="PgE189_g001_t02">
    <property type="protein sequence ID" value="PgE189_g001_t02"/>
    <property type="gene ID" value="PgE189_g001"/>
</dbReference>